<name>A0A1E4S560_CYBJN</name>
<evidence type="ECO:0000313" key="2">
    <source>
        <dbReference type="EMBL" id="ODV74583.1"/>
    </source>
</evidence>
<keyword evidence="1" id="KW-0472">Membrane</keyword>
<evidence type="ECO:0000313" key="3">
    <source>
        <dbReference type="Proteomes" id="UP000094389"/>
    </source>
</evidence>
<dbReference type="AlphaFoldDB" id="A0A1E4S560"/>
<keyword evidence="1" id="KW-1133">Transmembrane helix</keyword>
<accession>A0A1E4S560</accession>
<dbReference type="GeneID" id="30992196"/>
<gene>
    <name evidence="2" type="ORF">CYBJADRAFT_59111</name>
</gene>
<feature type="transmembrane region" description="Helical" evidence="1">
    <location>
        <begin position="46"/>
        <end position="62"/>
    </location>
</feature>
<evidence type="ECO:0000256" key="1">
    <source>
        <dbReference type="SAM" id="Phobius"/>
    </source>
</evidence>
<feature type="transmembrane region" description="Helical" evidence="1">
    <location>
        <begin position="12"/>
        <end position="31"/>
    </location>
</feature>
<dbReference type="EMBL" id="KV453927">
    <property type="protein sequence ID" value="ODV74583.1"/>
    <property type="molecule type" value="Genomic_DNA"/>
</dbReference>
<proteinExistence type="predicted"/>
<organism evidence="2 3">
    <name type="scientific">Cyberlindnera jadinii (strain ATCC 18201 / CBS 1600 / BCRC 20928 / JCM 3617 / NBRC 0987 / NRRL Y-1542)</name>
    <name type="common">Torula yeast</name>
    <name type="synonym">Candida utilis</name>
    <dbReference type="NCBI Taxonomy" id="983966"/>
    <lineage>
        <taxon>Eukaryota</taxon>
        <taxon>Fungi</taxon>
        <taxon>Dikarya</taxon>
        <taxon>Ascomycota</taxon>
        <taxon>Saccharomycotina</taxon>
        <taxon>Saccharomycetes</taxon>
        <taxon>Phaffomycetales</taxon>
        <taxon>Phaffomycetaceae</taxon>
        <taxon>Cyberlindnera</taxon>
    </lineage>
</organism>
<keyword evidence="3" id="KW-1185">Reference proteome</keyword>
<protein>
    <submittedName>
        <fullName evidence="2">Uncharacterized protein</fullName>
    </submittedName>
</protein>
<reference evidence="2 3" key="1">
    <citation type="journal article" date="2016" name="Proc. Natl. Acad. Sci. U.S.A.">
        <title>Comparative genomics of biotechnologically important yeasts.</title>
        <authorList>
            <person name="Riley R."/>
            <person name="Haridas S."/>
            <person name="Wolfe K.H."/>
            <person name="Lopes M.R."/>
            <person name="Hittinger C.T."/>
            <person name="Goeker M."/>
            <person name="Salamov A.A."/>
            <person name="Wisecaver J.H."/>
            <person name="Long T.M."/>
            <person name="Calvey C.H."/>
            <person name="Aerts A.L."/>
            <person name="Barry K.W."/>
            <person name="Choi C."/>
            <person name="Clum A."/>
            <person name="Coughlan A.Y."/>
            <person name="Deshpande S."/>
            <person name="Douglass A.P."/>
            <person name="Hanson S.J."/>
            <person name="Klenk H.-P."/>
            <person name="LaButti K.M."/>
            <person name="Lapidus A."/>
            <person name="Lindquist E.A."/>
            <person name="Lipzen A.M."/>
            <person name="Meier-Kolthoff J.P."/>
            <person name="Ohm R.A."/>
            <person name="Otillar R.P."/>
            <person name="Pangilinan J.L."/>
            <person name="Peng Y."/>
            <person name="Rokas A."/>
            <person name="Rosa C.A."/>
            <person name="Scheuner C."/>
            <person name="Sibirny A.A."/>
            <person name="Slot J.C."/>
            <person name="Stielow J.B."/>
            <person name="Sun H."/>
            <person name="Kurtzman C.P."/>
            <person name="Blackwell M."/>
            <person name="Grigoriev I.V."/>
            <person name="Jeffries T.W."/>
        </authorList>
    </citation>
    <scope>NUCLEOTIDE SEQUENCE [LARGE SCALE GENOMIC DNA]</scope>
    <source>
        <strain evidence="3">ATCC 18201 / CBS 1600 / BCRC 20928 / JCM 3617 / NBRC 0987 / NRRL Y-1542</strain>
    </source>
</reference>
<keyword evidence="1" id="KW-0812">Transmembrane</keyword>
<dbReference type="Proteomes" id="UP000094389">
    <property type="component" value="Unassembled WGS sequence"/>
</dbReference>
<sequence>MTHCQSNDQFMFIFYLLLLSLGSSLLFKYVTLFEQSPNVSSSGNDILASSLIILLMFFMIAYN</sequence>
<dbReference type="RefSeq" id="XP_020071622.1">
    <property type="nucleotide sequence ID" value="XM_020217800.1"/>
</dbReference>